<keyword evidence="4" id="KW-0408">Iron</keyword>
<evidence type="ECO:0000313" key="6">
    <source>
        <dbReference type="EMBL" id="VFJ99489.1"/>
    </source>
</evidence>
<dbReference type="GO" id="GO:0046872">
    <property type="term" value="F:metal ion binding"/>
    <property type="evidence" value="ECO:0007669"/>
    <property type="project" value="UniProtKB-KW"/>
</dbReference>
<reference evidence="6" key="1">
    <citation type="submission" date="2019-02" db="EMBL/GenBank/DDBJ databases">
        <authorList>
            <person name="Gruber-Vodicka R. H."/>
            <person name="Seah K. B. B."/>
        </authorList>
    </citation>
    <scope>NUCLEOTIDE SEQUENCE</scope>
    <source>
        <strain evidence="8">BECK_SA2B12</strain>
        <strain evidence="6">BECK_SA2B15</strain>
        <strain evidence="7">BECK_SA2B20</strain>
    </source>
</reference>
<dbReference type="EMBL" id="CAADFG010000164">
    <property type="protein sequence ID" value="VFJ99489.1"/>
    <property type="molecule type" value="Genomic_DNA"/>
</dbReference>
<gene>
    <name evidence="6" type="ORF">BECKH772A_GA0070896_101643</name>
    <name evidence="7" type="ORF">BECKH772B_GA0070898_101683</name>
    <name evidence="8" type="ORF">BECKH772C_GA0070978_101623</name>
</gene>
<dbReference type="InterPro" id="IPR013785">
    <property type="entry name" value="Aldolase_TIM"/>
</dbReference>
<dbReference type="AlphaFoldDB" id="A0A450V404"/>
<keyword evidence="5" id="KW-0411">Iron-sulfur</keyword>
<dbReference type="GO" id="GO:0051536">
    <property type="term" value="F:iron-sulfur cluster binding"/>
    <property type="evidence" value="ECO:0007669"/>
    <property type="project" value="UniProtKB-KW"/>
</dbReference>
<protein>
    <submittedName>
        <fullName evidence="6">4Fe-4S single cluster domain-containing protein</fullName>
    </submittedName>
</protein>
<dbReference type="GO" id="GO:0003824">
    <property type="term" value="F:catalytic activity"/>
    <property type="evidence" value="ECO:0007669"/>
    <property type="project" value="InterPro"/>
</dbReference>
<sequence length="335" mass="38499">MRIFQQEIISSFSSEAKTYPQKHLVVYFFHPYCGAHCSHCWSDKYNFGRIMDISWHRKFWSLIDFSKIKEIRISGGEPLESKNLKEFVGYLRRIAPKSILIKLYTSGRRLSGKNLISTQSDGVDETAFNIKSHGLLLDNFVICLSVDENHASSLGRITGNHNGIMLMKNMARNFISAIKALQIECPEMHFGGVAKMHVSFGRIKWNKEAFFNFLDDGDYEQYIIATEGLFMQGNALDGYTQFTEVKPESTPTLFIIPGAKVTRKSKNKFSQRYLDTTTGKNVHVSKSLSNDSGVFISDFVNLVNMRINERWDNIFRYIGICSSLNEWRRFVTNQD</sequence>
<keyword evidence="2" id="KW-0949">S-adenosyl-L-methionine</keyword>
<dbReference type="InterPro" id="IPR058240">
    <property type="entry name" value="rSAM_sf"/>
</dbReference>
<dbReference type="EMBL" id="CAADFJ010000162">
    <property type="protein sequence ID" value="VFK04112.1"/>
    <property type="molecule type" value="Genomic_DNA"/>
</dbReference>
<keyword evidence="3" id="KW-0479">Metal-binding</keyword>
<evidence type="ECO:0000313" key="8">
    <source>
        <dbReference type="EMBL" id="VFK04112.1"/>
    </source>
</evidence>
<evidence type="ECO:0000256" key="1">
    <source>
        <dbReference type="ARBA" id="ARBA00001966"/>
    </source>
</evidence>
<comment type="cofactor">
    <cofactor evidence="1">
        <name>[4Fe-4S] cluster</name>
        <dbReference type="ChEBI" id="CHEBI:49883"/>
    </cofactor>
</comment>
<dbReference type="Gene3D" id="3.20.20.70">
    <property type="entry name" value="Aldolase class I"/>
    <property type="match status" value="1"/>
</dbReference>
<accession>A0A450V404</accession>
<dbReference type="SUPFAM" id="SSF102114">
    <property type="entry name" value="Radical SAM enzymes"/>
    <property type="match status" value="1"/>
</dbReference>
<evidence type="ECO:0000256" key="4">
    <source>
        <dbReference type="ARBA" id="ARBA00023004"/>
    </source>
</evidence>
<dbReference type="SFLD" id="SFLDS00029">
    <property type="entry name" value="Radical_SAM"/>
    <property type="match status" value="1"/>
</dbReference>
<dbReference type="EMBL" id="CAADFI010000168">
    <property type="protein sequence ID" value="VFJ99771.1"/>
    <property type="molecule type" value="Genomic_DNA"/>
</dbReference>
<proteinExistence type="predicted"/>
<name>A0A450V404_9GAMM</name>
<evidence type="ECO:0000256" key="3">
    <source>
        <dbReference type="ARBA" id="ARBA00022723"/>
    </source>
</evidence>
<evidence type="ECO:0000313" key="7">
    <source>
        <dbReference type="EMBL" id="VFJ99771.1"/>
    </source>
</evidence>
<evidence type="ECO:0000256" key="2">
    <source>
        <dbReference type="ARBA" id="ARBA00022691"/>
    </source>
</evidence>
<dbReference type="InterPro" id="IPR007197">
    <property type="entry name" value="rSAM"/>
</dbReference>
<organism evidence="6">
    <name type="scientific">Candidatus Kentrum eta</name>
    <dbReference type="NCBI Taxonomy" id="2126337"/>
    <lineage>
        <taxon>Bacteria</taxon>
        <taxon>Pseudomonadati</taxon>
        <taxon>Pseudomonadota</taxon>
        <taxon>Gammaproteobacteria</taxon>
        <taxon>Candidatus Kentrum</taxon>
    </lineage>
</organism>
<evidence type="ECO:0000256" key="5">
    <source>
        <dbReference type="ARBA" id="ARBA00023014"/>
    </source>
</evidence>
<dbReference type="Pfam" id="PF13353">
    <property type="entry name" value="Fer4_12"/>
    <property type="match status" value="1"/>
</dbReference>